<comment type="caution">
    <text evidence="6">The sequence shown here is derived from an EMBL/GenBank/DDBJ whole genome shotgun (WGS) entry which is preliminary data.</text>
</comment>
<keyword evidence="6" id="KW-0560">Oxidoreductase</keyword>
<organism evidence="6 7">
    <name type="scientific">Isachenkonia alkalipeptolytica</name>
    <dbReference type="NCBI Taxonomy" id="2565777"/>
    <lineage>
        <taxon>Bacteria</taxon>
        <taxon>Bacillati</taxon>
        <taxon>Bacillota</taxon>
        <taxon>Clostridia</taxon>
        <taxon>Eubacteriales</taxon>
        <taxon>Clostridiaceae</taxon>
        <taxon>Isachenkonia</taxon>
    </lineage>
</organism>
<evidence type="ECO:0000256" key="1">
    <source>
        <dbReference type="ARBA" id="ARBA00022559"/>
    </source>
</evidence>
<keyword evidence="3" id="KW-1015">Disulfide bond</keyword>
<evidence type="ECO:0000313" key="6">
    <source>
        <dbReference type="EMBL" id="NBG87003.1"/>
    </source>
</evidence>
<sequence length="169" mass="18762">MSNRKITVNGNPMSLVGEELTVGSKAPDFTALTKDLKPFGLKDMEGKHKLISIMTSVDTGVCELQGIRFNDEAKKLKNTVTVTITMDLPFALGRYCANKDIDTAITLSDHKDASFGVNYGFLIKELRLLNRGTVIIDKDNVVQYVEHVEENSNHPDYDKALEIIKSLDS</sequence>
<dbReference type="SUPFAM" id="SSF52833">
    <property type="entry name" value="Thioredoxin-like"/>
    <property type="match status" value="1"/>
</dbReference>
<dbReference type="InterPro" id="IPR036249">
    <property type="entry name" value="Thioredoxin-like_sf"/>
</dbReference>
<keyword evidence="1 6" id="KW-0575">Peroxidase</keyword>
<dbReference type="Pfam" id="PF08534">
    <property type="entry name" value="Redoxin"/>
    <property type="match status" value="1"/>
</dbReference>
<evidence type="ECO:0000313" key="7">
    <source>
        <dbReference type="Proteomes" id="UP000449710"/>
    </source>
</evidence>
<keyword evidence="4" id="KW-0676">Redox-active center</keyword>
<protein>
    <submittedName>
        <fullName evidence="6">Thiol peroxidase</fullName>
        <ecNumber evidence="6">1.11.1.-</ecNumber>
    </submittedName>
</protein>
<reference evidence="6 7" key="1">
    <citation type="submission" date="2019-04" db="EMBL/GenBank/DDBJ databases">
        <title>Isachenkonia alkalipeptolytica gen. nov. sp. nov. a new anaerobic, alkiliphilic organothrophic bacterium capable to reduce synthesized ferrihydrite isolated from a soda lake.</title>
        <authorList>
            <person name="Toshchakov S.V."/>
            <person name="Zavarzina D.G."/>
            <person name="Zhilina T.N."/>
            <person name="Kostrikina N.A."/>
            <person name="Kublanov I.V."/>
        </authorList>
    </citation>
    <scope>NUCLEOTIDE SEQUENCE [LARGE SCALE GENOMIC DNA]</scope>
    <source>
        <strain evidence="6 7">Z-1701</strain>
    </source>
</reference>
<dbReference type="AlphaFoldDB" id="A0AA43XHF0"/>
<dbReference type="EC" id="1.11.1.-" evidence="6"/>
<dbReference type="PANTHER" id="PTHR43110">
    <property type="entry name" value="THIOL PEROXIDASE"/>
    <property type="match status" value="1"/>
</dbReference>
<evidence type="ECO:0000256" key="4">
    <source>
        <dbReference type="ARBA" id="ARBA00023284"/>
    </source>
</evidence>
<dbReference type="PANTHER" id="PTHR43110:SF1">
    <property type="entry name" value="THIOL PEROXIDASE"/>
    <property type="match status" value="1"/>
</dbReference>
<evidence type="ECO:0000259" key="5">
    <source>
        <dbReference type="PROSITE" id="PS51352"/>
    </source>
</evidence>
<evidence type="ECO:0000256" key="3">
    <source>
        <dbReference type="ARBA" id="ARBA00023157"/>
    </source>
</evidence>
<dbReference type="EMBL" id="SUMG01000001">
    <property type="protein sequence ID" value="NBG87003.1"/>
    <property type="molecule type" value="Genomic_DNA"/>
</dbReference>
<dbReference type="InterPro" id="IPR013740">
    <property type="entry name" value="Redoxin"/>
</dbReference>
<dbReference type="InterPro" id="IPR013766">
    <property type="entry name" value="Thioredoxin_domain"/>
</dbReference>
<accession>A0AA43XHF0</accession>
<dbReference type="NCBIfam" id="NF001808">
    <property type="entry name" value="PRK00522.1"/>
    <property type="match status" value="1"/>
</dbReference>
<dbReference type="InterPro" id="IPR050455">
    <property type="entry name" value="Tpx_Peroxidase_subfamily"/>
</dbReference>
<proteinExistence type="predicted"/>
<dbReference type="Proteomes" id="UP000449710">
    <property type="component" value="Unassembled WGS sequence"/>
</dbReference>
<dbReference type="CDD" id="cd03014">
    <property type="entry name" value="PRX_Atyp2cys"/>
    <property type="match status" value="1"/>
</dbReference>
<dbReference type="RefSeq" id="WP_160718310.1">
    <property type="nucleotide sequence ID" value="NZ_SUMG01000001.1"/>
</dbReference>
<dbReference type="GO" id="GO:0008379">
    <property type="term" value="F:thioredoxin peroxidase activity"/>
    <property type="evidence" value="ECO:0007669"/>
    <property type="project" value="InterPro"/>
</dbReference>
<dbReference type="PROSITE" id="PS51352">
    <property type="entry name" value="THIOREDOXIN_2"/>
    <property type="match status" value="1"/>
</dbReference>
<name>A0AA43XHF0_9CLOT</name>
<dbReference type="InterPro" id="IPR002065">
    <property type="entry name" value="TPX"/>
</dbReference>
<evidence type="ECO:0000256" key="2">
    <source>
        <dbReference type="ARBA" id="ARBA00022862"/>
    </source>
</evidence>
<feature type="domain" description="Thioredoxin" evidence="5">
    <location>
        <begin position="20"/>
        <end position="169"/>
    </location>
</feature>
<gene>
    <name evidence="6" type="ORF">ISALK_00675</name>
</gene>
<keyword evidence="7" id="KW-1185">Reference proteome</keyword>
<keyword evidence="2" id="KW-0049">Antioxidant</keyword>
<dbReference type="Gene3D" id="3.40.30.10">
    <property type="entry name" value="Glutaredoxin"/>
    <property type="match status" value="1"/>
</dbReference>